<comment type="subcellular location">
    <subcellularLocation>
        <location evidence="7">Cell membrane</location>
        <topology evidence="7">Multi-pass membrane protein</topology>
    </subcellularLocation>
    <subcellularLocation>
        <location evidence="1">Membrane</location>
        <topology evidence="1">Multi-pass membrane protein</topology>
    </subcellularLocation>
</comment>
<feature type="transmembrane region" description="Helical" evidence="7">
    <location>
        <begin position="104"/>
        <end position="130"/>
    </location>
</feature>
<dbReference type="InterPro" id="IPR002033">
    <property type="entry name" value="TatC"/>
</dbReference>
<dbReference type="GO" id="GO:0033281">
    <property type="term" value="C:TAT protein transport complex"/>
    <property type="evidence" value="ECO:0007669"/>
    <property type="project" value="UniProtKB-UniRule"/>
</dbReference>
<comment type="function">
    <text evidence="7">Part of the twin-arginine translocation (Tat) system that transports large folded proteins containing a characteristic twin-arginine motif in their signal peptide across membranes. Together with TatB, TatC is part of a receptor directly interacting with Tat signal peptides.</text>
</comment>
<gene>
    <name evidence="7" type="primary">tatC</name>
    <name evidence="8" type="ORF">A4Z71_03970</name>
</gene>
<dbReference type="GO" id="GO:0009977">
    <property type="term" value="F:proton motive force dependent protein transmembrane transporter activity"/>
    <property type="evidence" value="ECO:0007669"/>
    <property type="project" value="TreeGrafter"/>
</dbReference>
<dbReference type="KEGG" id="rpla:A4Z71_03970"/>
<feature type="transmembrane region" description="Helical" evidence="7">
    <location>
        <begin position="150"/>
        <end position="177"/>
    </location>
</feature>
<evidence type="ECO:0000256" key="7">
    <source>
        <dbReference type="HAMAP-Rule" id="MF_00902"/>
    </source>
</evidence>
<evidence type="ECO:0000313" key="9">
    <source>
        <dbReference type="Proteomes" id="UP000243784"/>
    </source>
</evidence>
<keyword evidence="6 7" id="KW-0472">Membrane</keyword>
<proteinExistence type="inferred from homology"/>
<feature type="transmembrane region" description="Helical" evidence="7">
    <location>
        <begin position="71"/>
        <end position="92"/>
    </location>
</feature>
<dbReference type="PRINTS" id="PR01840">
    <property type="entry name" value="TATCFAMILY"/>
</dbReference>
<protein>
    <recommendedName>
        <fullName evidence="7">Sec-independent protein translocase protein TatC</fullName>
    </recommendedName>
</protein>
<accession>A0A1D9DZB2</accession>
<dbReference type="NCBIfam" id="TIGR00945">
    <property type="entry name" value="tatC"/>
    <property type="match status" value="1"/>
</dbReference>
<dbReference type="GO" id="GO:0043953">
    <property type="term" value="P:protein transport by the Tat complex"/>
    <property type="evidence" value="ECO:0007669"/>
    <property type="project" value="UniProtKB-UniRule"/>
</dbReference>
<keyword evidence="9" id="KW-1185">Reference proteome</keyword>
<dbReference type="PANTHER" id="PTHR30371">
    <property type="entry name" value="SEC-INDEPENDENT PROTEIN TRANSLOCASE PROTEIN TATC"/>
    <property type="match status" value="1"/>
</dbReference>
<dbReference type="PANTHER" id="PTHR30371:SF0">
    <property type="entry name" value="SEC-INDEPENDENT PROTEIN TRANSLOCASE PROTEIN TATC, CHLOROPLASTIC-RELATED"/>
    <property type="match status" value="1"/>
</dbReference>
<comment type="subunit">
    <text evidence="7">The Tat system comprises two distinct complexes: a TatABC complex, containing multiple copies of TatA, TatB and TatC subunits, and a separate TatA complex, containing only TatA subunits. Substrates initially bind to the TatABC complex, which probably triggers association of the separate TatA complex to form the active translocon.</text>
</comment>
<name>A0A1D9DZB2_9MICO</name>
<dbReference type="Proteomes" id="UP000243784">
    <property type="component" value="Chromosome"/>
</dbReference>
<reference evidence="8 9" key="1">
    <citation type="journal article" date="2016" name="Biochim. Biophys. Acta">
        <title>Photochemical characterization of actinorhodopsin and its functional existence in the natural host.</title>
        <authorList>
            <person name="Nakamura S."/>
            <person name="Kikukawa T."/>
            <person name="Tamogami J."/>
            <person name="Kamiya M."/>
            <person name="Aizawa T."/>
            <person name="Hahn M.W."/>
            <person name="Ihara K."/>
            <person name="Kamo N."/>
            <person name="Demura M."/>
        </authorList>
    </citation>
    <scope>NUCLEOTIDE SEQUENCE [LARGE SCALE GENOMIC DNA]</scope>
    <source>
        <strain evidence="8 9">MWH-Dar1</strain>
    </source>
</reference>
<keyword evidence="2 7" id="KW-0812">Transmembrane</keyword>
<evidence type="ECO:0000256" key="2">
    <source>
        <dbReference type="ARBA" id="ARBA00022692"/>
    </source>
</evidence>
<feature type="transmembrane region" description="Helical" evidence="7">
    <location>
        <begin position="12"/>
        <end position="32"/>
    </location>
</feature>
<dbReference type="GO" id="GO:0065002">
    <property type="term" value="P:intracellular protein transmembrane transport"/>
    <property type="evidence" value="ECO:0007669"/>
    <property type="project" value="TreeGrafter"/>
</dbReference>
<evidence type="ECO:0000256" key="3">
    <source>
        <dbReference type="ARBA" id="ARBA00022927"/>
    </source>
</evidence>
<comment type="similarity">
    <text evidence="7">Belongs to the TatC family.</text>
</comment>
<organism evidence="8 9">
    <name type="scientific">Candidatus Rhodoluna planktonica</name>
    <dbReference type="NCBI Taxonomy" id="535712"/>
    <lineage>
        <taxon>Bacteria</taxon>
        <taxon>Bacillati</taxon>
        <taxon>Actinomycetota</taxon>
        <taxon>Actinomycetes</taxon>
        <taxon>Micrococcales</taxon>
        <taxon>Microbacteriaceae</taxon>
        <taxon>Luna cluster</taxon>
        <taxon>Luna-1 subcluster</taxon>
        <taxon>Rhodoluna</taxon>
    </lineage>
</organism>
<dbReference type="Pfam" id="PF00902">
    <property type="entry name" value="TatC"/>
    <property type="match status" value="1"/>
</dbReference>
<feature type="transmembrane region" description="Helical" evidence="7">
    <location>
        <begin position="189"/>
        <end position="207"/>
    </location>
</feature>
<evidence type="ECO:0000256" key="4">
    <source>
        <dbReference type="ARBA" id="ARBA00022989"/>
    </source>
</evidence>
<keyword evidence="3 7" id="KW-0653">Protein transport</keyword>
<evidence type="ECO:0000256" key="1">
    <source>
        <dbReference type="ARBA" id="ARBA00004141"/>
    </source>
</evidence>
<dbReference type="EMBL" id="CP015208">
    <property type="protein sequence ID" value="AOY56136.1"/>
    <property type="molecule type" value="Genomic_DNA"/>
</dbReference>
<dbReference type="STRING" id="535712.A4Z71_03970"/>
<keyword evidence="5 7" id="KW-0811">Translocation</keyword>
<dbReference type="AlphaFoldDB" id="A0A1D9DZB2"/>
<keyword evidence="4 7" id="KW-1133">Transmembrane helix</keyword>
<evidence type="ECO:0000256" key="6">
    <source>
        <dbReference type="ARBA" id="ARBA00023136"/>
    </source>
</evidence>
<keyword evidence="7" id="KW-0813">Transport</keyword>
<sequence>MSLGQHLIEFRNRLFVSAIFVFAGAIGGWFLFDPIFQILQAPIVELAAEEGVNATVNFGTVVSAFDVRLQVSIFIGVIGTSPVWLYNIWAFITPGLKKRERRYTLAFVFTALPLFATGVALAWISLPGFVRTLIGFTPEGSANVINASEYILFTLRILLVFGIAFVLPVVLVLLNFASIITAKNIVNSWRLAVFVIALVAALATPTADPMSMFLIMIPLIILYFAAAGIAAINDKRRAKTMSEYDFDLDENLVD</sequence>
<dbReference type="HAMAP" id="MF_00902">
    <property type="entry name" value="TatC"/>
    <property type="match status" value="1"/>
</dbReference>
<feature type="transmembrane region" description="Helical" evidence="7">
    <location>
        <begin position="213"/>
        <end position="232"/>
    </location>
</feature>
<evidence type="ECO:0000256" key="5">
    <source>
        <dbReference type="ARBA" id="ARBA00023010"/>
    </source>
</evidence>
<evidence type="ECO:0000313" key="8">
    <source>
        <dbReference type="EMBL" id="AOY56136.1"/>
    </source>
</evidence>
<dbReference type="RefSeq" id="WP_070954646.1">
    <property type="nucleotide sequence ID" value="NZ_CP015208.1"/>
</dbReference>
<keyword evidence="7" id="KW-1003">Cell membrane</keyword>